<evidence type="ECO:0000313" key="1">
    <source>
        <dbReference type="EMBL" id="SFD13879.1"/>
    </source>
</evidence>
<dbReference type="Proteomes" id="UP000199207">
    <property type="component" value="Unassembled WGS sequence"/>
</dbReference>
<dbReference type="RefSeq" id="WP_093839923.1">
    <property type="nucleotide sequence ID" value="NZ_FOLM01000010.1"/>
</dbReference>
<proteinExistence type="predicted"/>
<sequence>MIGRRRTPEPCEALAAEEQARGDNTAAFLASITGNPGYSPTTLDAYRASIQDAFGNAAAATAQPADVPRKKRWGQ</sequence>
<dbReference type="STRING" id="910347.SAMN05421773_11081"/>
<reference evidence="1 2" key="1">
    <citation type="submission" date="2016-10" db="EMBL/GenBank/DDBJ databases">
        <authorList>
            <person name="de Groot N.N."/>
        </authorList>
    </citation>
    <scope>NUCLEOTIDE SEQUENCE [LARGE SCALE GENOMIC DNA]</scope>
    <source>
        <strain evidence="1 2">CGMCC 4.5739</strain>
    </source>
</reference>
<keyword evidence="2" id="KW-1185">Reference proteome</keyword>
<accession>A0A1I1PVJ2</accession>
<dbReference type="EMBL" id="FOLM01000010">
    <property type="protein sequence ID" value="SFD13879.1"/>
    <property type="molecule type" value="Genomic_DNA"/>
</dbReference>
<protein>
    <submittedName>
        <fullName evidence="1">Uncharacterized protein</fullName>
    </submittedName>
</protein>
<gene>
    <name evidence="1" type="ORF">SAMN05421773_11081</name>
</gene>
<dbReference type="AlphaFoldDB" id="A0A1I1PVJ2"/>
<organism evidence="1 2">
    <name type="scientific">Streptomyces aidingensis</name>
    <dbReference type="NCBI Taxonomy" id="910347"/>
    <lineage>
        <taxon>Bacteria</taxon>
        <taxon>Bacillati</taxon>
        <taxon>Actinomycetota</taxon>
        <taxon>Actinomycetes</taxon>
        <taxon>Kitasatosporales</taxon>
        <taxon>Streptomycetaceae</taxon>
        <taxon>Streptomyces</taxon>
    </lineage>
</organism>
<name>A0A1I1PVJ2_9ACTN</name>
<evidence type="ECO:0000313" key="2">
    <source>
        <dbReference type="Proteomes" id="UP000199207"/>
    </source>
</evidence>